<proteinExistence type="predicted"/>
<dbReference type="Gene3D" id="3.40.630.30">
    <property type="match status" value="1"/>
</dbReference>
<comment type="caution">
    <text evidence="3">The sequence shown here is derived from an EMBL/GenBank/DDBJ whole genome shotgun (WGS) entry which is preliminary data.</text>
</comment>
<dbReference type="InterPro" id="IPR019432">
    <property type="entry name" value="Acyltransferase_MbtK/IucB-like"/>
</dbReference>
<comment type="pathway">
    <text evidence="1">Siderophore biosynthesis.</text>
</comment>
<protein>
    <submittedName>
        <fullName evidence="3">Acetyltransferase</fullName>
    </submittedName>
</protein>
<dbReference type="RefSeq" id="WP_264742243.1">
    <property type="nucleotide sequence ID" value="NZ_JAPDHV010000001.1"/>
</dbReference>
<accession>A0ABT3HKK0</accession>
<gene>
    <name evidence="3" type="ORF">OH806_03330</name>
</gene>
<organism evidence="3 4">
    <name type="scientific">Chryseobacterium oryctis</name>
    <dbReference type="NCBI Taxonomy" id="2952618"/>
    <lineage>
        <taxon>Bacteria</taxon>
        <taxon>Pseudomonadati</taxon>
        <taxon>Bacteroidota</taxon>
        <taxon>Flavobacteriia</taxon>
        <taxon>Flavobacteriales</taxon>
        <taxon>Weeksellaceae</taxon>
        <taxon>Chryseobacterium group</taxon>
        <taxon>Chryseobacterium</taxon>
    </lineage>
</organism>
<feature type="domain" description="Acyltransferase MbtK/IucB-like conserved" evidence="2">
    <location>
        <begin position="381"/>
        <end position="428"/>
    </location>
</feature>
<keyword evidence="4" id="KW-1185">Reference proteome</keyword>
<dbReference type="InterPro" id="IPR016181">
    <property type="entry name" value="Acyl_CoA_acyltransferase"/>
</dbReference>
<evidence type="ECO:0000313" key="3">
    <source>
        <dbReference type="EMBL" id="MCW3160296.1"/>
    </source>
</evidence>
<dbReference type="Pfam" id="PF13523">
    <property type="entry name" value="Acetyltransf_8"/>
    <property type="match status" value="1"/>
</dbReference>
<dbReference type="PANTHER" id="PTHR31438">
    <property type="entry name" value="LYSINE N-ACYLTRANSFERASE C17G9.06C-RELATED"/>
    <property type="match status" value="1"/>
</dbReference>
<evidence type="ECO:0000259" key="2">
    <source>
        <dbReference type="SMART" id="SM01006"/>
    </source>
</evidence>
<dbReference type="EMBL" id="JAPDHV010000001">
    <property type="protein sequence ID" value="MCW3160296.1"/>
    <property type="molecule type" value="Genomic_DNA"/>
</dbReference>
<dbReference type="PANTHER" id="PTHR31438:SF1">
    <property type="entry name" value="LYSINE N-ACYLTRANSFERASE C17G9.06C-RELATED"/>
    <property type="match status" value="1"/>
</dbReference>
<dbReference type="SUPFAM" id="SSF55729">
    <property type="entry name" value="Acyl-CoA N-acyltransferases (Nat)"/>
    <property type="match status" value="1"/>
</dbReference>
<name>A0ABT3HKK0_9FLAO</name>
<evidence type="ECO:0000313" key="4">
    <source>
        <dbReference type="Proteomes" id="UP001163719"/>
    </source>
</evidence>
<dbReference type="Proteomes" id="UP001163719">
    <property type="component" value="Unassembled WGS sequence"/>
</dbReference>
<dbReference type="SMART" id="SM01006">
    <property type="entry name" value="AlcB"/>
    <property type="match status" value="1"/>
</dbReference>
<evidence type="ECO:0000256" key="1">
    <source>
        <dbReference type="ARBA" id="ARBA00004924"/>
    </source>
</evidence>
<reference evidence="3" key="1">
    <citation type="submission" date="2022-10" db="EMBL/GenBank/DDBJ databases">
        <title>Chryseobacterium babae sp. nov. isolated from the gut of the beetle Oryctes rhinoceros, and Chryseobacterium kimseyorum sp. nov., isolated from a stick insect rearing cage.</title>
        <authorList>
            <person name="Shelomi M."/>
            <person name="Han C.-J."/>
            <person name="Chen W.-M."/>
            <person name="Chen H.-K."/>
            <person name="Liaw S.-J."/>
            <person name="Muhle E."/>
            <person name="Clermont D."/>
        </authorList>
    </citation>
    <scope>NUCLEOTIDE SEQUENCE</scope>
    <source>
        <strain evidence="3">WLa1L2M3</strain>
    </source>
</reference>
<sequence>MKNLEQLNTSFNLLLNLLVREQNNWYFIDIIPRYDEDLKGYMQSCEENDFIRFDAKDQIIYIPISFKSLTGMHIFADRIGLRKENFGEISILKAQEAVLILLQDSYPHLKESQLISFIETLPHTYDNAVKNQILNITPDLAKASKNENLKETGGIFLKNWINEYSSLDDLKEFSLLLKNYATKGDIGNKDATVKWLKNYTTCLLEKIAEEYFQNNKIVSPCLFNSKLFVSEIGEPLAIEFFDDSLSFHTSDITQYYNPKKIERFLQSQLLTFHLFPLIRSIALLGILEEKDLIKAVDDTILQFKNRNEYPIDFILHHKILVDNFLPSMMPDENSEHIFIQKHIHNHVINNRYYADELIKPKKDGLVHKRYFENSSMEIGIRAFNIETDLEILYDWVNQDYAKKFWEMEGPIEQLEEAYIKHLGVDYSHPYIGTLNGEPIFTLELYWAIKDEVGKYYPFQPGDYGFHMLIAPAKKRIKNFSYYALTMCMEHFFSYKQVKRMIGEASVEHQGTHNLITKVGCEFNKALKLPYKTSNLTFLNREMYQEAVEEVLEESCTDIYLKV</sequence>